<dbReference type="GO" id="GO:0005886">
    <property type="term" value="C:plasma membrane"/>
    <property type="evidence" value="ECO:0007669"/>
    <property type="project" value="UniProtKB-SubCell"/>
</dbReference>
<feature type="transmembrane region" description="Helical" evidence="8">
    <location>
        <begin position="169"/>
        <end position="187"/>
    </location>
</feature>
<keyword evidence="2" id="KW-0813">Transport</keyword>
<evidence type="ECO:0000256" key="6">
    <source>
        <dbReference type="ARBA" id="ARBA00022989"/>
    </source>
</evidence>
<feature type="transmembrane region" description="Helical" evidence="8">
    <location>
        <begin position="256"/>
        <end position="274"/>
    </location>
</feature>
<evidence type="ECO:0000259" key="9">
    <source>
        <dbReference type="PROSITE" id="PS50893"/>
    </source>
</evidence>
<dbReference type="InterPro" id="IPR011527">
    <property type="entry name" value="ABC1_TM_dom"/>
</dbReference>
<dbReference type="SUPFAM" id="SSF90123">
    <property type="entry name" value="ABC transporter transmembrane region"/>
    <property type="match status" value="1"/>
</dbReference>
<dbReference type="KEGG" id="saqi:AXG55_12440"/>
<feature type="domain" description="ABC transporter" evidence="9">
    <location>
        <begin position="346"/>
        <end position="579"/>
    </location>
</feature>
<dbReference type="STRING" id="1915309.AXG55_12440"/>
<dbReference type="InterPro" id="IPR003593">
    <property type="entry name" value="AAA+_ATPase"/>
</dbReference>
<proteinExistence type="predicted"/>
<organism evidence="11 12">
    <name type="scientific">Silvanigrella aquatica</name>
    <dbReference type="NCBI Taxonomy" id="1915309"/>
    <lineage>
        <taxon>Bacteria</taxon>
        <taxon>Pseudomonadati</taxon>
        <taxon>Bdellovibrionota</taxon>
        <taxon>Oligoflexia</taxon>
        <taxon>Silvanigrellales</taxon>
        <taxon>Silvanigrellaceae</taxon>
        <taxon>Silvanigrella</taxon>
    </lineage>
</organism>
<evidence type="ECO:0000256" key="1">
    <source>
        <dbReference type="ARBA" id="ARBA00004651"/>
    </source>
</evidence>
<evidence type="ECO:0000259" key="10">
    <source>
        <dbReference type="PROSITE" id="PS50929"/>
    </source>
</evidence>
<name>A0A1L4D3A3_9BACT</name>
<keyword evidence="7 8" id="KW-0472">Membrane</keyword>
<dbReference type="Pfam" id="PF00664">
    <property type="entry name" value="ABC_membrane"/>
    <property type="match status" value="1"/>
</dbReference>
<evidence type="ECO:0000313" key="11">
    <source>
        <dbReference type="EMBL" id="APJ04667.1"/>
    </source>
</evidence>
<accession>A0A1L4D3A3</accession>
<dbReference type="InterPro" id="IPR036640">
    <property type="entry name" value="ABC1_TM_sf"/>
</dbReference>
<dbReference type="InterPro" id="IPR017871">
    <property type="entry name" value="ABC_transporter-like_CS"/>
</dbReference>
<evidence type="ECO:0000256" key="2">
    <source>
        <dbReference type="ARBA" id="ARBA00022448"/>
    </source>
</evidence>
<dbReference type="InterPro" id="IPR003439">
    <property type="entry name" value="ABC_transporter-like_ATP-bd"/>
</dbReference>
<dbReference type="GO" id="GO:0034040">
    <property type="term" value="F:ATPase-coupled lipid transmembrane transporter activity"/>
    <property type="evidence" value="ECO:0007669"/>
    <property type="project" value="TreeGrafter"/>
</dbReference>
<evidence type="ECO:0000313" key="12">
    <source>
        <dbReference type="Proteomes" id="UP000184731"/>
    </source>
</evidence>
<evidence type="ECO:0000256" key="8">
    <source>
        <dbReference type="SAM" id="Phobius"/>
    </source>
</evidence>
<evidence type="ECO:0000256" key="7">
    <source>
        <dbReference type="ARBA" id="ARBA00023136"/>
    </source>
</evidence>
<dbReference type="PROSITE" id="PS50893">
    <property type="entry name" value="ABC_TRANSPORTER_2"/>
    <property type="match status" value="1"/>
</dbReference>
<feature type="domain" description="ABC transmembrane type-1" evidence="10">
    <location>
        <begin position="20"/>
        <end position="312"/>
    </location>
</feature>
<dbReference type="PROSITE" id="PS50929">
    <property type="entry name" value="ABC_TM1F"/>
    <property type="match status" value="1"/>
</dbReference>
<feature type="transmembrane region" description="Helical" evidence="8">
    <location>
        <begin position="144"/>
        <end position="163"/>
    </location>
</feature>
<dbReference type="Proteomes" id="UP000184731">
    <property type="component" value="Chromosome"/>
</dbReference>
<dbReference type="PANTHER" id="PTHR24221:SF601">
    <property type="entry name" value="ABC TRANSPORTER"/>
    <property type="match status" value="1"/>
</dbReference>
<dbReference type="Gene3D" id="3.40.50.300">
    <property type="entry name" value="P-loop containing nucleotide triphosphate hydrolases"/>
    <property type="match status" value="1"/>
</dbReference>
<keyword evidence="12" id="KW-1185">Reference proteome</keyword>
<dbReference type="OrthoDB" id="5578035at2"/>
<feature type="transmembrane region" description="Helical" evidence="8">
    <location>
        <begin position="66"/>
        <end position="89"/>
    </location>
</feature>
<dbReference type="FunFam" id="3.40.50.300:FF:000287">
    <property type="entry name" value="Multidrug ABC transporter ATP-binding protein"/>
    <property type="match status" value="1"/>
</dbReference>
<evidence type="ECO:0000256" key="4">
    <source>
        <dbReference type="ARBA" id="ARBA00022741"/>
    </source>
</evidence>
<dbReference type="Gene3D" id="1.20.1560.10">
    <property type="entry name" value="ABC transporter type 1, transmembrane domain"/>
    <property type="match status" value="1"/>
</dbReference>
<dbReference type="GO" id="GO:0005524">
    <property type="term" value="F:ATP binding"/>
    <property type="evidence" value="ECO:0007669"/>
    <property type="project" value="UniProtKB-KW"/>
</dbReference>
<keyword evidence="4" id="KW-0547">Nucleotide-binding</keyword>
<keyword evidence="5" id="KW-0067">ATP-binding</keyword>
<dbReference type="RefSeq" id="WP_148698422.1">
    <property type="nucleotide sequence ID" value="NZ_CP017834.1"/>
</dbReference>
<dbReference type="PROSITE" id="PS00211">
    <property type="entry name" value="ABC_TRANSPORTER_1"/>
    <property type="match status" value="1"/>
</dbReference>
<dbReference type="CDD" id="cd18565">
    <property type="entry name" value="ABC_6TM_exporter_like"/>
    <property type="match status" value="1"/>
</dbReference>
<dbReference type="Pfam" id="PF00005">
    <property type="entry name" value="ABC_tran"/>
    <property type="match status" value="1"/>
</dbReference>
<dbReference type="PANTHER" id="PTHR24221">
    <property type="entry name" value="ATP-BINDING CASSETTE SUB-FAMILY B"/>
    <property type="match status" value="1"/>
</dbReference>
<dbReference type="InterPro" id="IPR027417">
    <property type="entry name" value="P-loop_NTPase"/>
</dbReference>
<comment type="subcellular location">
    <subcellularLocation>
        <location evidence="1">Cell membrane</location>
        <topology evidence="1">Multi-pass membrane protein</topology>
    </subcellularLocation>
</comment>
<keyword evidence="6 8" id="KW-1133">Transmembrane helix</keyword>
<dbReference type="GO" id="GO:0016887">
    <property type="term" value="F:ATP hydrolysis activity"/>
    <property type="evidence" value="ECO:0007669"/>
    <property type="project" value="InterPro"/>
</dbReference>
<gene>
    <name evidence="11" type="ORF">AXG55_12440</name>
</gene>
<sequence length="605" mass="68344">MHPFKRLYLYSKNYQKDITLGIIYSSLNKLFDIMPEILIGIAIDTVVNKEKSILANIGFQVAKEQILILGLITAFIFVFESFFEFLYSLKWRNLAQNMQHDLRLDVYSHIQNLDISYFENKNTGNLLSILNDDINQIERFLNNGINSIIQVFLSSLLIGIIFFILNPSIALLSLLPIPLVLFGAFYFQRKIGPKYYEVRENAGILNSNLNNNILGITTIKSFTTEKYEIKKIEDLSYKYKKANNNAIKFSSAITPVIRMAVMMGFMIILVYGGYLSLDNQLNVAVYSILIFLSQRLLWPLTDLSEITDNYQRSLASINRVMELLKTPTKSIVNGKKLNIEDLKGSIECKNLNFSYSKRPILINLTIKINFGETVAFVGATGSGKSTFLKLLLRFYEKKSGQILIDGHDISEISLYDLRKSIGYVSQDIFLINGTIAENIAYGTFNASQEEIINAAKLAEAHEFIKSFEAGYHSLVGERGQKLSGGQRQRLAIARAILKNPPILILDEATSAVDNETELAIQKSLEKLVIGRTTIIVAHRLSTVRHADKIFVLNKGEIIETGSHKELLEKKGIYSGLWDIQMGEKNLNNFPMQHSNSLKPTTSSNP</sequence>
<dbReference type="EMBL" id="CP017834">
    <property type="protein sequence ID" value="APJ04667.1"/>
    <property type="molecule type" value="Genomic_DNA"/>
</dbReference>
<dbReference type="GO" id="GO:0140359">
    <property type="term" value="F:ABC-type transporter activity"/>
    <property type="evidence" value="ECO:0007669"/>
    <property type="project" value="InterPro"/>
</dbReference>
<evidence type="ECO:0000256" key="3">
    <source>
        <dbReference type="ARBA" id="ARBA00022692"/>
    </source>
</evidence>
<evidence type="ECO:0000256" key="5">
    <source>
        <dbReference type="ARBA" id="ARBA00022840"/>
    </source>
</evidence>
<dbReference type="InterPro" id="IPR039421">
    <property type="entry name" value="Type_1_exporter"/>
</dbReference>
<dbReference type="SUPFAM" id="SSF52540">
    <property type="entry name" value="P-loop containing nucleoside triphosphate hydrolases"/>
    <property type="match status" value="1"/>
</dbReference>
<reference evidence="11 12" key="1">
    <citation type="submission" date="2016-10" db="EMBL/GenBank/DDBJ databases">
        <title>Silvanigrella aquatica sp. nov., isolated from a freshwater lake located in the Black Forest, Germany, description of Silvanigrellaceae fam. nov., Silvanigrellales ord. nov., reclassification of the order Bdellovibrionales in the class Oligoflexia, reclassification of the families Bacteriovoracaceae and Halobacteriovoraceae in the new order Bacteriovoracales ord. nov., and reclassification of the family Pseudobacteriovoracaceae in the order Oligoflexiales.</title>
        <authorList>
            <person name="Hahn M.W."/>
            <person name="Schmidt J."/>
            <person name="Koll U."/>
            <person name="Rohde M."/>
            <person name="Verbag S."/>
            <person name="Pitt A."/>
            <person name="Nakai R."/>
            <person name="Naganuma T."/>
            <person name="Lang E."/>
        </authorList>
    </citation>
    <scope>NUCLEOTIDE SEQUENCE [LARGE SCALE GENOMIC DNA]</scope>
    <source>
        <strain evidence="11 12">MWH-Nonnen-W8red</strain>
    </source>
</reference>
<protein>
    <submittedName>
        <fullName evidence="11">ABC transporter</fullName>
    </submittedName>
</protein>
<dbReference type="SMART" id="SM00382">
    <property type="entry name" value="AAA"/>
    <property type="match status" value="1"/>
</dbReference>
<keyword evidence="3 8" id="KW-0812">Transmembrane</keyword>
<dbReference type="AlphaFoldDB" id="A0A1L4D3A3"/>